<reference evidence="2 3" key="1">
    <citation type="submission" date="2014-04" db="EMBL/GenBank/DDBJ databases">
        <title>Evolutionary Origins and Diversification of the Mycorrhizal Mutualists.</title>
        <authorList>
            <consortium name="DOE Joint Genome Institute"/>
            <consortium name="Mycorrhizal Genomics Consortium"/>
            <person name="Kohler A."/>
            <person name="Kuo A."/>
            <person name="Nagy L.G."/>
            <person name="Floudas D."/>
            <person name="Copeland A."/>
            <person name="Barry K.W."/>
            <person name="Cichocki N."/>
            <person name="Veneault-Fourrey C."/>
            <person name="LaButti K."/>
            <person name="Lindquist E.A."/>
            <person name="Lipzen A."/>
            <person name="Lundell T."/>
            <person name="Morin E."/>
            <person name="Murat C."/>
            <person name="Riley R."/>
            <person name="Ohm R."/>
            <person name="Sun H."/>
            <person name="Tunlid A."/>
            <person name="Henrissat B."/>
            <person name="Grigoriev I.V."/>
            <person name="Hibbett D.S."/>
            <person name="Martin F."/>
        </authorList>
    </citation>
    <scope>NUCLEOTIDE SEQUENCE [LARGE SCALE GENOMIC DNA]</scope>
    <source>
        <strain evidence="2 3">Koide BX008</strain>
    </source>
</reference>
<dbReference type="InParanoid" id="A0A0C2TEX5"/>
<evidence type="ECO:0000256" key="1">
    <source>
        <dbReference type="SAM" id="Coils"/>
    </source>
</evidence>
<dbReference type="HOGENOM" id="CLU_1299422_0_0_1"/>
<gene>
    <name evidence="2" type="ORF">M378DRAFT_10795</name>
</gene>
<feature type="coiled-coil region" evidence="1">
    <location>
        <begin position="179"/>
        <end position="206"/>
    </location>
</feature>
<organism evidence="2 3">
    <name type="scientific">Amanita muscaria (strain Koide BX008)</name>
    <dbReference type="NCBI Taxonomy" id="946122"/>
    <lineage>
        <taxon>Eukaryota</taxon>
        <taxon>Fungi</taxon>
        <taxon>Dikarya</taxon>
        <taxon>Basidiomycota</taxon>
        <taxon>Agaricomycotina</taxon>
        <taxon>Agaricomycetes</taxon>
        <taxon>Agaricomycetidae</taxon>
        <taxon>Agaricales</taxon>
        <taxon>Pluteineae</taxon>
        <taxon>Amanitaceae</taxon>
        <taxon>Amanita</taxon>
    </lineage>
</organism>
<evidence type="ECO:0000313" key="2">
    <source>
        <dbReference type="EMBL" id="KIL65409.1"/>
    </source>
</evidence>
<proteinExistence type="predicted"/>
<sequence>MISLDNGDFVSQMIDPQAPLRLESNHRALVLDLLSVYLVRNVAGNTIISFHANVRLPTTKASYLHERIRFAGQSVYWQRILKQTDDPTFLMLIFLWHAMYAWEEALHHLYEHIGVLEITVVNTVQRPLTEVYIIRAHLLYYSSLLVVFKKMIQYILDTPNPTLTPAQRSTSDPVMKGECNTLLEEIGRLEEELQLQERRLNNVIDLCPYLGW</sequence>
<dbReference type="AlphaFoldDB" id="A0A0C2TEX5"/>
<dbReference type="OrthoDB" id="3231000at2759"/>
<keyword evidence="3" id="KW-1185">Reference proteome</keyword>
<protein>
    <submittedName>
        <fullName evidence="2">Uncharacterized protein</fullName>
    </submittedName>
</protein>
<name>A0A0C2TEX5_AMAMK</name>
<keyword evidence="1" id="KW-0175">Coiled coil</keyword>
<dbReference type="EMBL" id="KN818242">
    <property type="protein sequence ID" value="KIL65409.1"/>
    <property type="molecule type" value="Genomic_DNA"/>
</dbReference>
<accession>A0A0C2TEX5</accession>
<evidence type="ECO:0000313" key="3">
    <source>
        <dbReference type="Proteomes" id="UP000054549"/>
    </source>
</evidence>
<dbReference type="Proteomes" id="UP000054549">
    <property type="component" value="Unassembled WGS sequence"/>
</dbReference>
<dbReference type="STRING" id="946122.A0A0C2TEX5"/>